<dbReference type="PANTHER" id="PTHR12673:SF159">
    <property type="entry name" value="LD03170P"/>
    <property type="match status" value="1"/>
</dbReference>
<dbReference type="PROSITE" id="PS50178">
    <property type="entry name" value="ZF_FYVE"/>
    <property type="match status" value="1"/>
</dbReference>
<keyword evidence="14" id="KW-1185">Reference proteome</keyword>
<organism evidence="13 14">
    <name type="scientific">Carpediemonas membranifera</name>
    <dbReference type="NCBI Taxonomy" id="201153"/>
    <lineage>
        <taxon>Eukaryota</taxon>
        <taxon>Metamonada</taxon>
        <taxon>Carpediemonas-like organisms</taxon>
        <taxon>Carpediemonas</taxon>
    </lineage>
</organism>
<name>A0A8J6B277_9EUKA</name>
<dbReference type="Gene3D" id="3.30.40.10">
    <property type="entry name" value="Zinc/RING finger domain, C3HC4 (zinc finger)"/>
    <property type="match status" value="1"/>
</dbReference>
<dbReference type="InterPro" id="IPR035899">
    <property type="entry name" value="DBL_dom_sf"/>
</dbReference>
<evidence type="ECO:0000256" key="6">
    <source>
        <dbReference type="ARBA" id="ARBA00022833"/>
    </source>
</evidence>
<dbReference type="InterPro" id="IPR017455">
    <property type="entry name" value="Znf_FYVE-rel"/>
</dbReference>
<keyword evidence="4" id="KW-0479">Metal-binding</keyword>
<dbReference type="GO" id="GO:0008270">
    <property type="term" value="F:zinc ion binding"/>
    <property type="evidence" value="ECO:0007669"/>
    <property type="project" value="UniProtKB-KW"/>
</dbReference>
<feature type="compositionally biased region" description="Low complexity" evidence="9">
    <location>
        <begin position="399"/>
        <end position="414"/>
    </location>
</feature>
<feature type="region of interest" description="Disordered" evidence="9">
    <location>
        <begin position="399"/>
        <end position="663"/>
    </location>
</feature>
<evidence type="ECO:0000256" key="5">
    <source>
        <dbReference type="ARBA" id="ARBA00022771"/>
    </source>
</evidence>
<dbReference type="SUPFAM" id="SSF57903">
    <property type="entry name" value="FYVE/PHD zinc finger"/>
    <property type="match status" value="1"/>
</dbReference>
<feature type="compositionally biased region" description="Pro residues" evidence="9">
    <location>
        <begin position="454"/>
        <end position="473"/>
    </location>
</feature>
<reference evidence="13" key="1">
    <citation type="submission" date="2021-05" db="EMBL/GenBank/DDBJ databases">
        <title>A free-living protist that lacks canonical eukaryotic 1 DNA replication and segregation systems.</title>
        <authorList>
            <person name="Salas-Leiva D.E."/>
            <person name="Tromer E.C."/>
            <person name="Curtis B.A."/>
            <person name="Jerlstrom-Hultqvist J."/>
            <person name="Kolisko M."/>
            <person name="Yi Z."/>
            <person name="Salas-Leiva J.S."/>
            <person name="Gallot-Lavallee L."/>
            <person name="Kops G.J.P.L."/>
            <person name="Archibald J.M."/>
            <person name="Simpson A.G.B."/>
            <person name="Roger A.J."/>
        </authorList>
    </citation>
    <scope>NUCLEOTIDE SEQUENCE</scope>
    <source>
        <strain evidence="13">BICM</strain>
    </source>
</reference>
<evidence type="ECO:0000256" key="9">
    <source>
        <dbReference type="SAM" id="MobiDB-lite"/>
    </source>
</evidence>
<dbReference type="Pfam" id="PF00621">
    <property type="entry name" value="RhoGEF"/>
    <property type="match status" value="1"/>
</dbReference>
<feature type="compositionally biased region" description="Pro residues" evidence="9">
    <location>
        <begin position="481"/>
        <end position="490"/>
    </location>
</feature>
<evidence type="ECO:0000313" key="14">
    <source>
        <dbReference type="Proteomes" id="UP000717585"/>
    </source>
</evidence>
<dbReference type="OrthoDB" id="660555at2759"/>
<evidence type="ECO:0000256" key="1">
    <source>
        <dbReference type="ARBA" id="ARBA00004245"/>
    </source>
</evidence>
<evidence type="ECO:0000256" key="4">
    <source>
        <dbReference type="ARBA" id="ARBA00022723"/>
    </source>
</evidence>
<dbReference type="InterPro" id="IPR011011">
    <property type="entry name" value="Znf_FYVE_PHD"/>
</dbReference>
<feature type="compositionally biased region" description="Polar residues" evidence="9">
    <location>
        <begin position="635"/>
        <end position="645"/>
    </location>
</feature>
<dbReference type="AlphaFoldDB" id="A0A8J6B277"/>
<evidence type="ECO:0000259" key="12">
    <source>
        <dbReference type="PROSITE" id="PS50178"/>
    </source>
</evidence>
<keyword evidence="2" id="KW-0963">Cytoplasm</keyword>
<feature type="compositionally biased region" description="Low complexity" evidence="9">
    <location>
        <begin position="431"/>
        <end position="440"/>
    </location>
</feature>
<keyword evidence="7" id="KW-0206">Cytoskeleton</keyword>
<dbReference type="SMART" id="SM00325">
    <property type="entry name" value="RhoGEF"/>
    <property type="match status" value="1"/>
</dbReference>
<dbReference type="InterPro" id="IPR011993">
    <property type="entry name" value="PH-like_dom_sf"/>
</dbReference>
<dbReference type="InterPro" id="IPR001849">
    <property type="entry name" value="PH_domain"/>
</dbReference>
<dbReference type="PRINTS" id="PR01217">
    <property type="entry name" value="PRICHEXTENSN"/>
</dbReference>
<keyword evidence="3" id="KW-0344">Guanine-nucleotide releasing factor</keyword>
<evidence type="ECO:0000259" key="11">
    <source>
        <dbReference type="PROSITE" id="PS50010"/>
    </source>
</evidence>
<sequence length="683" mass="74936">MARGRATVVEEIHKTEENYVMYLDAIVNKYKKAVEDAMATDPAMMPTEDFEIIFRGVENIYQLNSIFLDDIKTVMAQDGVEFIGLGKTFARFAKTLTIYKSYLAKYDNASDRLRKAEARSSKLASLLEASRADMGGFGQNIHSLLIMPVQRVPRYALLLEDMVRATVEGHPDYPDLKVALDEIKKVAKSINEAIRDQENRDKLRDIQYHMQGCPELVAPSRRYVYEGTLTKQCRKKRKARHIFLLSDSIVYATELGTGLGATFKFHMQLPLQGAQVQTSADDPTAILILTEKKSIQLFGPDQLSTETWVQHIEATIAALPKTDARGLAPVWQSDKEKDCCPSCGRKFTLTFRRHHCRSCGALACKTCSRGRVVLEHLSDKPQRVCMDCFKRMAPEEAAAQETEAAAGTPSLSLDAPPPPPSRPIPDDDSDTASVVSTPSSFTRERALQDHARKPAPPIPSKLTPGPPPPPPKPAIATPVGKAPPVPPKPTTPLVRDSPPPPPKKPETPVNQPAPHKVQAETPSQPEHSAGLADACQVDSETETDTGSESESDEEPPRRATPFIHDSLPRRTPVMSATMRPAQMKSLLAMSSSSATLRPSHSGRPALLLTPQTGSPATPPNQAVADRLMALRSRTQRLTGEQSPPSNDEARELEMKLKRNSGIDGISSVQARIAAWKTQIGEGK</sequence>
<dbReference type="InterPro" id="IPR051092">
    <property type="entry name" value="FYVE_RhoGEF_PH"/>
</dbReference>
<dbReference type="Proteomes" id="UP000717585">
    <property type="component" value="Unassembled WGS sequence"/>
</dbReference>
<dbReference type="Gene3D" id="2.30.29.30">
    <property type="entry name" value="Pleckstrin-homology domain (PH domain)/Phosphotyrosine-binding domain (PTB)"/>
    <property type="match status" value="1"/>
</dbReference>
<protein>
    <submittedName>
        <fullName evidence="13">RhoGEF domain</fullName>
    </submittedName>
</protein>
<dbReference type="PANTHER" id="PTHR12673">
    <property type="entry name" value="FACIOGENITAL DYSPLASIA PROTEIN"/>
    <property type="match status" value="1"/>
</dbReference>
<dbReference type="GO" id="GO:0005737">
    <property type="term" value="C:cytoplasm"/>
    <property type="evidence" value="ECO:0007669"/>
    <property type="project" value="TreeGrafter"/>
</dbReference>
<dbReference type="SUPFAM" id="SSF50729">
    <property type="entry name" value="PH domain-like"/>
    <property type="match status" value="1"/>
</dbReference>
<feature type="domain" description="PH" evidence="10">
    <location>
        <begin position="222"/>
        <end position="317"/>
    </location>
</feature>
<comment type="subcellular location">
    <subcellularLocation>
        <location evidence="1">Cytoplasm</location>
        <location evidence="1">Cytoskeleton</location>
    </subcellularLocation>
</comment>
<dbReference type="GO" id="GO:0005856">
    <property type="term" value="C:cytoskeleton"/>
    <property type="evidence" value="ECO:0007669"/>
    <property type="project" value="UniProtKB-SubCell"/>
</dbReference>
<keyword evidence="6" id="KW-0862">Zinc</keyword>
<feature type="domain" description="DH" evidence="11">
    <location>
        <begin position="4"/>
        <end position="193"/>
    </location>
</feature>
<dbReference type="SMART" id="SM00064">
    <property type="entry name" value="FYVE"/>
    <property type="match status" value="1"/>
</dbReference>
<evidence type="ECO:0000256" key="2">
    <source>
        <dbReference type="ARBA" id="ARBA00022490"/>
    </source>
</evidence>
<dbReference type="Gene3D" id="1.20.900.10">
    <property type="entry name" value="Dbl homology (DH) domain"/>
    <property type="match status" value="1"/>
</dbReference>
<dbReference type="PROSITE" id="PS50010">
    <property type="entry name" value="DH_2"/>
    <property type="match status" value="1"/>
</dbReference>
<comment type="caution">
    <text evidence="13">The sequence shown here is derived from an EMBL/GenBank/DDBJ whole genome shotgun (WGS) entry which is preliminary data.</text>
</comment>
<proteinExistence type="predicted"/>
<evidence type="ECO:0000256" key="3">
    <source>
        <dbReference type="ARBA" id="ARBA00022658"/>
    </source>
</evidence>
<dbReference type="EMBL" id="JAHDYR010000034">
    <property type="protein sequence ID" value="KAG9392689.1"/>
    <property type="molecule type" value="Genomic_DNA"/>
</dbReference>
<gene>
    <name evidence="13" type="ORF">J8273_5947</name>
</gene>
<keyword evidence="5 8" id="KW-0863">Zinc-finger</keyword>
<feature type="compositionally biased region" description="Basic and acidic residues" evidence="9">
    <location>
        <begin position="647"/>
        <end position="656"/>
    </location>
</feature>
<feature type="compositionally biased region" description="Low complexity" evidence="9">
    <location>
        <begin position="583"/>
        <end position="594"/>
    </location>
</feature>
<dbReference type="SMART" id="SM00233">
    <property type="entry name" value="PH"/>
    <property type="match status" value="1"/>
</dbReference>
<dbReference type="InterPro" id="IPR000306">
    <property type="entry name" value="Znf_FYVE"/>
</dbReference>
<feature type="compositionally biased region" description="Acidic residues" evidence="9">
    <location>
        <begin position="539"/>
        <end position="553"/>
    </location>
</feature>
<evidence type="ECO:0000256" key="8">
    <source>
        <dbReference type="PROSITE-ProRule" id="PRU00091"/>
    </source>
</evidence>
<accession>A0A8J6B277</accession>
<dbReference type="PROSITE" id="PS50003">
    <property type="entry name" value="PH_DOMAIN"/>
    <property type="match status" value="1"/>
</dbReference>
<evidence type="ECO:0000313" key="13">
    <source>
        <dbReference type="EMBL" id="KAG9392689.1"/>
    </source>
</evidence>
<evidence type="ECO:0000256" key="7">
    <source>
        <dbReference type="ARBA" id="ARBA00023212"/>
    </source>
</evidence>
<dbReference type="Pfam" id="PF01363">
    <property type="entry name" value="FYVE"/>
    <property type="match status" value="1"/>
</dbReference>
<dbReference type="SUPFAM" id="SSF48065">
    <property type="entry name" value="DBL homology domain (DH-domain)"/>
    <property type="match status" value="1"/>
</dbReference>
<dbReference type="CDD" id="cd00160">
    <property type="entry name" value="RhoGEF"/>
    <property type="match status" value="1"/>
</dbReference>
<dbReference type="InterPro" id="IPR013083">
    <property type="entry name" value="Znf_RING/FYVE/PHD"/>
</dbReference>
<feature type="domain" description="FYVE-type" evidence="12">
    <location>
        <begin position="334"/>
        <end position="393"/>
    </location>
</feature>
<feature type="compositionally biased region" description="Basic and acidic residues" evidence="9">
    <location>
        <begin position="442"/>
        <end position="452"/>
    </location>
</feature>
<dbReference type="GO" id="GO:0005085">
    <property type="term" value="F:guanyl-nucleotide exchange factor activity"/>
    <property type="evidence" value="ECO:0007669"/>
    <property type="project" value="UniProtKB-KW"/>
</dbReference>
<evidence type="ECO:0000259" key="10">
    <source>
        <dbReference type="PROSITE" id="PS50003"/>
    </source>
</evidence>
<dbReference type="InterPro" id="IPR000219">
    <property type="entry name" value="DH_dom"/>
</dbReference>